<dbReference type="InterPro" id="IPR016032">
    <property type="entry name" value="Sig_transdc_resp-reg_C-effctor"/>
</dbReference>
<organism evidence="4 5">
    <name type="scientific">Streptomyces coffeae</name>
    <dbReference type="NCBI Taxonomy" id="621382"/>
    <lineage>
        <taxon>Bacteria</taxon>
        <taxon>Bacillati</taxon>
        <taxon>Actinomycetota</taxon>
        <taxon>Actinomycetes</taxon>
        <taxon>Kitasatosporales</taxon>
        <taxon>Streptomycetaceae</taxon>
        <taxon>Streptomyces</taxon>
    </lineage>
</organism>
<dbReference type="Pfam" id="PF13191">
    <property type="entry name" value="AAA_16"/>
    <property type="match status" value="1"/>
</dbReference>
<dbReference type="RefSeq" id="WP_201871091.1">
    <property type="nucleotide sequence ID" value="NZ_JAERRF010000002.1"/>
</dbReference>
<dbReference type="Proteomes" id="UP000634229">
    <property type="component" value="Unassembled WGS sequence"/>
</dbReference>
<dbReference type="PANTHER" id="PTHR16305">
    <property type="entry name" value="TESTICULAR SOLUBLE ADENYLYL CYCLASE"/>
    <property type="match status" value="1"/>
</dbReference>
<dbReference type="Gene3D" id="1.25.40.10">
    <property type="entry name" value="Tetratricopeptide repeat domain"/>
    <property type="match status" value="1"/>
</dbReference>
<dbReference type="CDD" id="cd06170">
    <property type="entry name" value="LuxR_C_like"/>
    <property type="match status" value="1"/>
</dbReference>
<protein>
    <submittedName>
        <fullName evidence="4">AAA family ATPase</fullName>
    </submittedName>
</protein>
<dbReference type="InterPro" id="IPR000792">
    <property type="entry name" value="Tscrpt_reg_LuxR_C"/>
</dbReference>
<dbReference type="InterPro" id="IPR011990">
    <property type="entry name" value="TPR-like_helical_dom_sf"/>
</dbReference>
<feature type="domain" description="HTH luxR-type" evidence="3">
    <location>
        <begin position="885"/>
        <end position="950"/>
    </location>
</feature>
<comment type="caution">
    <text evidence="4">The sequence shown here is derived from an EMBL/GenBank/DDBJ whole genome shotgun (WGS) entry which is preliminary data.</text>
</comment>
<dbReference type="PANTHER" id="PTHR16305:SF35">
    <property type="entry name" value="TRANSCRIPTIONAL ACTIVATOR DOMAIN"/>
    <property type="match status" value="1"/>
</dbReference>
<reference evidence="4 5" key="1">
    <citation type="submission" date="2021-01" db="EMBL/GenBank/DDBJ databases">
        <title>WGS of actinomycetes isolated from Thailand.</title>
        <authorList>
            <person name="Thawai C."/>
        </authorList>
    </citation>
    <scope>NUCLEOTIDE SEQUENCE [LARGE SCALE GENOMIC DNA]</scope>
    <source>
        <strain evidence="4 5">CA1R205</strain>
    </source>
</reference>
<dbReference type="InterPro" id="IPR036388">
    <property type="entry name" value="WH-like_DNA-bd_sf"/>
</dbReference>
<dbReference type="Gene3D" id="1.10.10.10">
    <property type="entry name" value="Winged helix-like DNA-binding domain superfamily/Winged helix DNA-binding domain"/>
    <property type="match status" value="1"/>
</dbReference>
<dbReference type="InterPro" id="IPR027417">
    <property type="entry name" value="P-loop_NTPase"/>
</dbReference>
<proteinExistence type="predicted"/>
<evidence type="ECO:0000313" key="4">
    <source>
        <dbReference type="EMBL" id="MBL1095608.1"/>
    </source>
</evidence>
<evidence type="ECO:0000313" key="5">
    <source>
        <dbReference type="Proteomes" id="UP000634229"/>
    </source>
</evidence>
<keyword evidence="1" id="KW-0547">Nucleotide-binding</keyword>
<sequence length="967" mass="102401">MADERTTASGPSGTLVGRTGELATLTGHAESAIAGRSALVLLTGPAGIGKTSLLRAFLGGDACRKMTVLHGSCREVASGTGYGGVRALFAALELTHENAGDSPLLRGAAARALPALTPDPGPDEPCAATAYPVLHGLYWLAANLMSQGPLALVLDDAHWCDERSLRWIDFLLRRADHLPLLVVLAQRTEAEPTAPAAVADIVAQPRTSVLRLDPLTEGEVGEMARLVFPTPVAPTFAERAATVCGGNPLTVARLLRELRARGVPPDELGIREIDEVGRGVVALSVRALFDHRPGWVRDVATAIAVLGDEDAQHIGALAGVPAARVEEAVTLLRGAELMAPDRPDLAHDVVRSAVLGTAGAPALAALRAKAALLLSDIGRPAEEIANQVLLVPGTPEPWMRVVLREAASQAEHRGAPEATARYLYRVLEAEPDSVPVRIQLARALAEINPLEAIRLLEHALSLTSDIRAKAPIAVQYGMACLPVQHSRSAVRVLTEILDALEAATGPEPDPADAELLTLVRSALLITGSDEKATIDAVRERFARMPEPPGDTPAQRQILAVMTLHRALGGHSAEQTARLARRTLSSSGVEVDNWSLLLSSVGLSLADDGDGALEALNRSLRLSQENAAVWSYVVALSSRALVLHGLGAMADALADAQTSLEIIGEERWSSHVTLPQIALATVLIDRGEPERADELLARIARPNFELFALEYHSYLMARARARWALGDGDTALRLLFDCGASLAEAGLTNPVFVAWWAEAALICAAEKRPDRVRDAVDHGTELARRWNTPRALGLAALARGVITPGAPGVELLTEAVGRLSVSPGRAEYARAELLLGGALLGTGDPRGAREHLRNAADLAQSCGALALARDARRRLVAAGGRMREITASPVDLLTGTERTVAGLAARGAGNREIAESLFVTVRTVETHLTSVYRKLGVSQRTELASVLHTPSVPDPRAPDWVSAARGRY</sequence>
<dbReference type="Pfam" id="PF00196">
    <property type="entry name" value="GerE"/>
    <property type="match status" value="1"/>
</dbReference>
<name>A0ABS1N6F2_9ACTN</name>
<keyword evidence="5" id="KW-1185">Reference proteome</keyword>
<dbReference type="EMBL" id="JAERRF010000002">
    <property type="protein sequence ID" value="MBL1095608.1"/>
    <property type="molecule type" value="Genomic_DNA"/>
</dbReference>
<evidence type="ECO:0000256" key="1">
    <source>
        <dbReference type="ARBA" id="ARBA00022741"/>
    </source>
</evidence>
<gene>
    <name evidence="4" type="ORF">JK363_02720</name>
</gene>
<dbReference type="PROSITE" id="PS50043">
    <property type="entry name" value="HTH_LUXR_2"/>
    <property type="match status" value="1"/>
</dbReference>
<keyword evidence="2" id="KW-0067">ATP-binding</keyword>
<dbReference type="SUPFAM" id="SSF52540">
    <property type="entry name" value="P-loop containing nucleoside triphosphate hydrolases"/>
    <property type="match status" value="1"/>
</dbReference>
<dbReference type="PROSITE" id="PS00622">
    <property type="entry name" value="HTH_LUXR_1"/>
    <property type="match status" value="1"/>
</dbReference>
<accession>A0ABS1N6F2</accession>
<dbReference type="PRINTS" id="PR00038">
    <property type="entry name" value="HTHLUXR"/>
</dbReference>
<dbReference type="InterPro" id="IPR041664">
    <property type="entry name" value="AAA_16"/>
</dbReference>
<evidence type="ECO:0000259" key="3">
    <source>
        <dbReference type="PROSITE" id="PS50043"/>
    </source>
</evidence>
<dbReference type="SMART" id="SM00421">
    <property type="entry name" value="HTH_LUXR"/>
    <property type="match status" value="1"/>
</dbReference>
<dbReference type="SUPFAM" id="SSF48452">
    <property type="entry name" value="TPR-like"/>
    <property type="match status" value="1"/>
</dbReference>
<dbReference type="SUPFAM" id="SSF46894">
    <property type="entry name" value="C-terminal effector domain of the bipartite response regulators"/>
    <property type="match status" value="1"/>
</dbReference>
<evidence type="ECO:0000256" key="2">
    <source>
        <dbReference type="ARBA" id="ARBA00022840"/>
    </source>
</evidence>